<dbReference type="SUPFAM" id="SSF160104">
    <property type="entry name" value="Acetoacetate decarboxylase-like"/>
    <property type="match status" value="1"/>
</dbReference>
<comment type="caution">
    <text evidence="1">The sequence shown here is derived from an EMBL/GenBank/DDBJ whole genome shotgun (WGS) entry which is preliminary data.</text>
</comment>
<evidence type="ECO:0000313" key="1">
    <source>
        <dbReference type="EMBL" id="RSN67654.1"/>
    </source>
</evidence>
<dbReference type="InterPro" id="IPR010451">
    <property type="entry name" value="Acetoacetate_decarboxylase"/>
</dbReference>
<organism evidence="1 2">
    <name type="scientific">Candidatus Korarchaeum cryptofilum</name>
    <dbReference type="NCBI Taxonomy" id="498846"/>
    <lineage>
        <taxon>Archaea</taxon>
        <taxon>Thermoproteota</taxon>
        <taxon>Candidatus Korarchaeia</taxon>
        <taxon>Candidatus Korarchaeales</taxon>
        <taxon>Candidatus Korarchaeaceae</taxon>
        <taxon>Candidatus Korarchaeum</taxon>
    </lineage>
</organism>
<reference evidence="1 2" key="1">
    <citation type="submission" date="2018-10" db="EMBL/GenBank/DDBJ databases">
        <title>Co-occurring genomic capacity for anaerobic methane metabolism and dissimilatory sulfite reduction discovered in the Korarchaeota.</title>
        <authorList>
            <person name="Mckay L.J."/>
            <person name="Dlakic M."/>
            <person name="Fields M.W."/>
            <person name="Delmont T.O."/>
            <person name="Eren A.M."/>
            <person name="Jay Z.J."/>
            <person name="Klingelsmith K.B."/>
            <person name="Rusch D.B."/>
            <person name="Inskeep W.P."/>
        </authorList>
    </citation>
    <scope>NUCLEOTIDE SEQUENCE [LARGE SCALE GENOMIC DNA]</scope>
    <source>
        <strain evidence="1 2">WS</strain>
    </source>
</reference>
<protein>
    <submittedName>
        <fullName evidence="1">Acetoacetate decarboxylase</fullName>
    </submittedName>
</protein>
<gene>
    <name evidence="1" type="ORF">D9Q81_07600</name>
</gene>
<accession>A0A3R9PBN5</accession>
<dbReference type="Proteomes" id="UP000278149">
    <property type="component" value="Unassembled WGS sequence"/>
</dbReference>
<dbReference type="InterPro" id="IPR023375">
    <property type="entry name" value="ADC_dom_sf"/>
</dbReference>
<dbReference type="EMBL" id="RCOR01000042">
    <property type="protein sequence ID" value="RSN67654.1"/>
    <property type="molecule type" value="Genomic_DNA"/>
</dbReference>
<dbReference type="GO" id="GO:0016829">
    <property type="term" value="F:lyase activity"/>
    <property type="evidence" value="ECO:0007669"/>
    <property type="project" value="InterPro"/>
</dbReference>
<dbReference type="Gene3D" id="2.40.400.10">
    <property type="entry name" value="Acetoacetate decarboxylase-like"/>
    <property type="match status" value="1"/>
</dbReference>
<dbReference type="Pfam" id="PF06314">
    <property type="entry name" value="ADC"/>
    <property type="match status" value="1"/>
</dbReference>
<name>A0A3R9PBN5_9CREN</name>
<proteinExistence type="predicted"/>
<sequence>MPWSGPLTPSGRSALVPDGPWTYVMDAVAVHARGDPSRMEKVLPDGLNPLGDLWFYVSDIISFSPSSEDLTYLSPGLLQYKEAAVFVKVEFKGKVYGFCPFMYVDNDVSLLRGIVFGFPKKMAQIEMTRFHDLFEAKRYGGVAYRSGYNLFRVIVEPSKKEESLPFEGFGSWLLRRYLKPIELDEFVEFVPEITYGKILSGEGSLEVGGGFNDELEELRPEEILGGYIYSLKLKARGIRVLER</sequence>
<dbReference type="AlphaFoldDB" id="A0A3R9PBN5"/>
<dbReference type="RefSeq" id="WP_125742483.1">
    <property type="nucleotide sequence ID" value="NZ_RCOR01000042.1"/>
</dbReference>
<evidence type="ECO:0000313" key="2">
    <source>
        <dbReference type="Proteomes" id="UP000278149"/>
    </source>
</evidence>